<dbReference type="GO" id="GO:0007015">
    <property type="term" value="P:actin filament organization"/>
    <property type="evidence" value="ECO:0007669"/>
    <property type="project" value="TreeGrafter"/>
</dbReference>
<dbReference type="Proteomes" id="UP000039865">
    <property type="component" value="Unassembled WGS sequence"/>
</dbReference>
<comment type="similarity">
    <text evidence="1">Belongs to the CAP family.</text>
</comment>
<organism evidence="4 5">
    <name type="scientific">Stylonychia lemnae</name>
    <name type="common">Ciliate</name>
    <dbReference type="NCBI Taxonomy" id="5949"/>
    <lineage>
        <taxon>Eukaryota</taxon>
        <taxon>Sar</taxon>
        <taxon>Alveolata</taxon>
        <taxon>Ciliophora</taxon>
        <taxon>Intramacronucleata</taxon>
        <taxon>Spirotrichea</taxon>
        <taxon>Stichotrichia</taxon>
        <taxon>Sporadotrichida</taxon>
        <taxon>Oxytrichidae</taxon>
        <taxon>Stylonychinae</taxon>
        <taxon>Stylonychia</taxon>
    </lineage>
</organism>
<dbReference type="PANTHER" id="PTHR10652:SF0">
    <property type="entry name" value="ADENYLYL CYCLASE-ASSOCIATED PROTEIN"/>
    <property type="match status" value="1"/>
</dbReference>
<evidence type="ECO:0000313" key="4">
    <source>
        <dbReference type="EMBL" id="CDW77381.1"/>
    </source>
</evidence>
<dbReference type="Gene3D" id="2.160.20.70">
    <property type="match status" value="1"/>
</dbReference>
<dbReference type="Pfam" id="PF08603">
    <property type="entry name" value="CAP_C"/>
    <property type="match status" value="1"/>
</dbReference>
<feature type="compositionally biased region" description="Polar residues" evidence="2">
    <location>
        <begin position="23"/>
        <end position="46"/>
    </location>
</feature>
<evidence type="ECO:0000259" key="3">
    <source>
        <dbReference type="PROSITE" id="PS51329"/>
    </source>
</evidence>
<evidence type="ECO:0000256" key="2">
    <source>
        <dbReference type="SAM" id="MobiDB-lite"/>
    </source>
</evidence>
<dbReference type="GO" id="GO:0005737">
    <property type="term" value="C:cytoplasm"/>
    <property type="evidence" value="ECO:0007669"/>
    <property type="project" value="TreeGrafter"/>
</dbReference>
<dbReference type="InterPro" id="IPR036222">
    <property type="entry name" value="CAP_N_sf"/>
</dbReference>
<sequence length="475" mass="53066">MESRLEQLLNKFEALVNRFENAQGGQSDSTAPQTSAPAGNASSGTKLTKEFDAEINPKIKLLEEASAKLGGELIKTITDKYISTVLQQRDILVTMSQAAKPANLQFLIKPVSNAKNDIKALKNKDPKLGNHVQTVADGFDLFAWFAQTDVKEFLDENLKNIDFYGFKVLQLKQENDSAWQKAYKELAKTFCDFVSTNADTILNWTGNDANAEDVFNAQLGKSEAIFRGKGQVEEVKNQAVNLLADIQGGKTMNQNLVHVERNAHKKGADGPLQPIPKKEIAPKTAAAKVEVKKDPKTEFTMNTYYIVRSIHQNHKQQNYGKETLKYEGEQVESNYGFALIKCKDTTLLVDGKCKNIMLENCQNVRVIVDSCLSIAEVINCQKATITIKNQQLDCLQFLSRIPQFSVERSQGVQIYLFEPAKNCKVHTTCSQSVVLHYPKINGTEDDEWFDIGIAETFVTAIKDDRLITQALESVE</sequence>
<dbReference type="InterPro" id="IPR016098">
    <property type="entry name" value="CAP/MinC_C"/>
</dbReference>
<dbReference type="InterPro" id="IPR036223">
    <property type="entry name" value="CAP_C_sf"/>
</dbReference>
<dbReference type="InParanoid" id="A0A078A6A1"/>
<dbReference type="OrthoDB" id="1601at2759"/>
<dbReference type="AlphaFoldDB" id="A0A078A6A1"/>
<feature type="region of interest" description="Disordered" evidence="2">
    <location>
        <begin position="23"/>
        <end position="47"/>
    </location>
</feature>
<protein>
    <submittedName>
        <fullName evidence="4">Adenylyl cyclase-associated</fullName>
    </submittedName>
</protein>
<evidence type="ECO:0000256" key="1">
    <source>
        <dbReference type="ARBA" id="ARBA00007659"/>
    </source>
</evidence>
<proteinExistence type="inferred from homology"/>
<dbReference type="InterPro" id="IPR017901">
    <property type="entry name" value="C-CAP_CF_C-like"/>
</dbReference>
<dbReference type="EMBL" id="CCKQ01006089">
    <property type="protein sequence ID" value="CDW77381.1"/>
    <property type="molecule type" value="Genomic_DNA"/>
</dbReference>
<dbReference type="InterPro" id="IPR001837">
    <property type="entry name" value="Adenylate_cyclase-assoc_CAP"/>
</dbReference>
<accession>A0A078A6A1</accession>
<name>A0A078A6A1_STYLE</name>
<dbReference type="InterPro" id="IPR053950">
    <property type="entry name" value="CAP_N"/>
</dbReference>
<dbReference type="PANTHER" id="PTHR10652">
    <property type="entry name" value="ADENYLYL CYCLASE-ASSOCIATED PROTEIN"/>
    <property type="match status" value="1"/>
</dbReference>
<feature type="domain" description="C-CAP/cofactor C-like" evidence="3">
    <location>
        <begin position="292"/>
        <end position="453"/>
    </location>
</feature>
<dbReference type="GO" id="GO:0008179">
    <property type="term" value="F:adenylate cyclase binding"/>
    <property type="evidence" value="ECO:0007669"/>
    <property type="project" value="TreeGrafter"/>
</dbReference>
<dbReference type="GO" id="GO:0003779">
    <property type="term" value="F:actin binding"/>
    <property type="evidence" value="ECO:0007669"/>
    <property type="project" value="InterPro"/>
</dbReference>
<dbReference type="OMA" id="PISDHIH"/>
<evidence type="ECO:0000313" key="5">
    <source>
        <dbReference type="Proteomes" id="UP000039865"/>
    </source>
</evidence>
<gene>
    <name evidence="4" type="primary">Contig1346.g1475</name>
    <name evidence="4" type="ORF">STYLEM_6341</name>
</gene>
<dbReference type="InterPro" id="IPR013912">
    <property type="entry name" value="Adenylate_cyclase-assoc_CAP_C"/>
</dbReference>
<dbReference type="GO" id="GO:0019933">
    <property type="term" value="P:cAMP-mediated signaling"/>
    <property type="evidence" value="ECO:0007669"/>
    <property type="project" value="TreeGrafter"/>
</dbReference>
<reference evidence="4 5" key="1">
    <citation type="submission" date="2014-06" db="EMBL/GenBank/DDBJ databases">
        <authorList>
            <person name="Swart Estienne"/>
        </authorList>
    </citation>
    <scope>NUCLEOTIDE SEQUENCE [LARGE SCALE GENOMIC DNA]</scope>
    <source>
        <strain evidence="4 5">130c</strain>
    </source>
</reference>
<dbReference type="PROSITE" id="PS51329">
    <property type="entry name" value="C_CAP_COFACTOR_C"/>
    <property type="match status" value="1"/>
</dbReference>
<dbReference type="Pfam" id="PF21938">
    <property type="entry name" value="CAP_N"/>
    <property type="match status" value="1"/>
</dbReference>
<dbReference type="SUPFAM" id="SSF69340">
    <property type="entry name" value="C-terminal domain of adenylylcyclase associated protein"/>
    <property type="match status" value="1"/>
</dbReference>
<dbReference type="SUPFAM" id="SSF101278">
    <property type="entry name" value="N-terminal domain of adenylylcyclase associated protein, CAP"/>
    <property type="match status" value="1"/>
</dbReference>
<keyword evidence="5" id="KW-1185">Reference proteome</keyword>
<dbReference type="Gene3D" id="1.25.40.330">
    <property type="entry name" value="Adenylate cyclase-associated CAP, N-terminal domain"/>
    <property type="match status" value="1"/>
</dbReference>